<dbReference type="EMBL" id="CP072793">
    <property type="protein sequence ID" value="QTR52615.1"/>
    <property type="molecule type" value="Genomic_DNA"/>
</dbReference>
<dbReference type="Proteomes" id="UP000672009">
    <property type="component" value="Chromosome"/>
</dbReference>
<feature type="domain" description="ATPase AAA-type core" evidence="1">
    <location>
        <begin position="49"/>
        <end position="350"/>
    </location>
</feature>
<evidence type="ECO:0000313" key="2">
    <source>
        <dbReference type="EMBL" id="QTR52615.1"/>
    </source>
</evidence>
<keyword evidence="3" id="KW-1185">Reference proteome</keyword>
<dbReference type="GO" id="GO:0005524">
    <property type="term" value="F:ATP binding"/>
    <property type="evidence" value="ECO:0007669"/>
    <property type="project" value="UniProtKB-KW"/>
</dbReference>
<dbReference type="PANTHER" id="PTHR40396:SF1">
    <property type="entry name" value="ATPASE AAA-TYPE CORE DOMAIN-CONTAINING PROTEIN"/>
    <property type="match status" value="1"/>
</dbReference>
<name>A0A975F6Z7_9GAMM</name>
<dbReference type="KEGG" id="tun:J9260_12955"/>
<dbReference type="PANTHER" id="PTHR40396">
    <property type="entry name" value="ATPASE-LIKE PROTEIN"/>
    <property type="match status" value="1"/>
</dbReference>
<dbReference type="RefSeq" id="WP_210218155.1">
    <property type="nucleotide sequence ID" value="NZ_CP072793.1"/>
</dbReference>
<dbReference type="InterPro" id="IPR027417">
    <property type="entry name" value="P-loop_NTPase"/>
</dbReference>
<evidence type="ECO:0000259" key="1">
    <source>
        <dbReference type="Pfam" id="PF13304"/>
    </source>
</evidence>
<gene>
    <name evidence="2" type="ORF">J9260_12955</name>
</gene>
<dbReference type="Pfam" id="PF13304">
    <property type="entry name" value="AAA_21"/>
    <property type="match status" value="1"/>
</dbReference>
<dbReference type="InterPro" id="IPR003959">
    <property type="entry name" value="ATPase_AAA_core"/>
</dbReference>
<dbReference type="AlphaFoldDB" id="A0A975F6Z7"/>
<organism evidence="2 3">
    <name type="scientific">Thiothrix unzii</name>
    <dbReference type="NCBI Taxonomy" id="111769"/>
    <lineage>
        <taxon>Bacteria</taxon>
        <taxon>Pseudomonadati</taxon>
        <taxon>Pseudomonadota</taxon>
        <taxon>Gammaproteobacteria</taxon>
        <taxon>Thiotrichales</taxon>
        <taxon>Thiotrichaceae</taxon>
        <taxon>Thiothrix</taxon>
    </lineage>
</organism>
<protein>
    <submittedName>
        <fullName evidence="2">ATP-binding protein</fullName>
    </submittedName>
</protein>
<accession>A0A975F6Z7</accession>
<dbReference type="GO" id="GO:0016887">
    <property type="term" value="F:ATP hydrolysis activity"/>
    <property type="evidence" value="ECO:0007669"/>
    <property type="project" value="InterPro"/>
</dbReference>
<keyword evidence="2" id="KW-0067">ATP-binding</keyword>
<keyword evidence="2" id="KW-0547">Nucleotide-binding</keyword>
<evidence type="ECO:0000313" key="3">
    <source>
        <dbReference type="Proteomes" id="UP000672009"/>
    </source>
</evidence>
<proteinExistence type="predicted"/>
<reference evidence="2" key="1">
    <citation type="submission" date="2021-04" db="EMBL/GenBank/DDBJ databases">
        <title>Genomics, taxonomy and metabolism of representatives of sulfur bacteria of the genus Thiothrix: Thiothrix fructosivorans QT, Thiothrix unzii A1T and three new species, Thiothrix subterranea sp. nov., Thiothrix litoralis sp. nov. and 'Candidatus Thiothrix anitrata' sp. nov.</title>
        <authorList>
            <person name="Ravin N.V."/>
            <person name="Smolyakov D."/>
            <person name="Rudenko T.S."/>
            <person name="Mardanov A.V."/>
            <person name="Beletsky A.V."/>
            <person name="Markov N.D."/>
            <person name="Fomenkov A.I."/>
            <person name="Roberts R.J."/>
            <person name="Karnachuk O.V."/>
            <person name="Novikov A."/>
            <person name="Grabovich M.Y."/>
        </authorList>
    </citation>
    <scope>NUCLEOTIDE SEQUENCE</scope>
    <source>
        <strain evidence="2">A1</strain>
    </source>
</reference>
<dbReference type="Gene3D" id="3.40.50.300">
    <property type="entry name" value="P-loop containing nucleotide triphosphate hydrolases"/>
    <property type="match status" value="1"/>
</dbReference>
<dbReference type="SUPFAM" id="SSF52540">
    <property type="entry name" value="P-loop containing nucleoside triphosphate hydrolases"/>
    <property type="match status" value="1"/>
</dbReference>
<sequence>MLVEFSVTNFRSIRDKQTLSMVKGKGSEHEATHTFKPTAPGSETLLKSAAIYGANAAGKSNIIKALSMMKQIVVTPPNVGEKLPVVPFMFDPVTPQQPTEFELIFITNDVRYQYGFSATAERIWSEWLFAFPKGRSQRWFEREYDSQTNVYTWHLDANLKGEKKVWRDSTRENTLFLSTAAQLNSESLSPIYVYIKHMWEVLDEFLSGFFSASTLFNPKTKLSLISTLKDADIGIIDISSNANPFLLLEGESTGDTIKQAIDEINVIRKVYGHQYESKLKDESDGTKELFNLAFYLNAALLAGELLIIDEINAKLHPTLVCYLIGLFNSTEHNPNNAQLVFTTHETSILDQDILRRDQVWFCEKGENQATRLYSLLDFKPRKGYENLEAAYLAGRYGAVPMIQAL</sequence>